<accession>A0A9Q1JY18</accession>
<organism evidence="3 4">
    <name type="scientific">Carnegiea gigantea</name>
    <dbReference type="NCBI Taxonomy" id="171969"/>
    <lineage>
        <taxon>Eukaryota</taxon>
        <taxon>Viridiplantae</taxon>
        <taxon>Streptophyta</taxon>
        <taxon>Embryophyta</taxon>
        <taxon>Tracheophyta</taxon>
        <taxon>Spermatophyta</taxon>
        <taxon>Magnoliopsida</taxon>
        <taxon>eudicotyledons</taxon>
        <taxon>Gunneridae</taxon>
        <taxon>Pentapetalae</taxon>
        <taxon>Caryophyllales</taxon>
        <taxon>Cactineae</taxon>
        <taxon>Cactaceae</taxon>
        <taxon>Cactoideae</taxon>
        <taxon>Echinocereeae</taxon>
        <taxon>Carnegiea</taxon>
    </lineage>
</organism>
<feature type="region of interest" description="Disordered" evidence="2">
    <location>
        <begin position="566"/>
        <end position="590"/>
    </location>
</feature>
<protein>
    <submittedName>
        <fullName evidence="3">Uncharacterized protein</fullName>
    </submittedName>
</protein>
<feature type="region of interest" description="Disordered" evidence="2">
    <location>
        <begin position="1"/>
        <end position="121"/>
    </location>
</feature>
<dbReference type="Proteomes" id="UP001153076">
    <property type="component" value="Unassembled WGS sequence"/>
</dbReference>
<evidence type="ECO:0000313" key="4">
    <source>
        <dbReference type="Proteomes" id="UP001153076"/>
    </source>
</evidence>
<dbReference type="PANTHER" id="PTHR35707">
    <property type="entry name" value="OS06G0608100 PROTEIN"/>
    <property type="match status" value="1"/>
</dbReference>
<sequence>MASKEAAEENGGCNTETEEETIALQKKRSRRVSFAETTAIHLFIRDEEYETPPDGAGNSSSEGDGRPARSESDEIMELLQSSDDEFAGAGDDAGAVRSSFLRPMESPSPGSGFGSATSNDEDNFFGPVSMDFIKPGRLSDSAASDENHDITMDSTAFSMHFRSLAGSDSVGDSKTPTGIRLAFGERTPGQISTANSVGDLMVLTTGRKPASHSSFPLKVNDSGHSDDMSLVSENPHRYDYGKLPPELDVLLAEGGKDVGPVPFNSHVSSLKKDAESTPDQKRHELLDVADDRDADILEKSSALAISAARRGFLVPGTLVESPYSKSDNLDDDPVTVLPIDNQGTSFDKDDKSRKIVTETSENFESPSSRTQPNLNVEHLTGSFDAGSVSSLLAERRKIFKVSVNSSNDEWNLIPLAKELSDKGSIKNVCSTSRFAKGVSRLKRLEAFPFASTSKAEGTAARLIPSSHSFTCIAKNNLSGYGDSNDISINNVDAPVICLDAHFSDVAKDNGEFRSKISNNVWTSVGNNEHAMATEGIKDLRSSCFTTGLPSPGRSRKIIKTMYSPSLTGSQKKELDHHVSKDNHAKVTEQSTGSDSSLLEFTFNKYSRVAGMSDNSAFPSDTGSENLASASSQYPENLSINLSQRGQSHLRLCQNVAPEDAGIFASGTEASMHLLSDNKLATNVFSSDVEHPKLVAQGSQVQNENSMLSIRSGLVPSLCFQTVPDKASESCKLPSLDDDVWSGSMLTSTAQLTQCRKAIAGSTGAFHRPNVSPLGVLDNPKGDLSFSLSHKEPSAVADNARMYRVREDVPTPRLIQLTSKDDNDDKLSSKQYYVCGIDSSSGRKRKHQGFVDEAEHHHDENLAFQHKLQLHKDQNHLEEGRKISCNIGDDVKLRHWADVTSGFRLSSYLSFKGEQAMEKLDDILVHLEQMKSYEHLYHNICAQKTFDVASCLQNKRVMDLKSLLYRTAYKKAKLQFLHLKRDKLLDQIQQLNSRLQDSETLMSSFLCSHIHGQKDVQVDCIQPESCPIAEDIRLGPIEILSPRKELELSDRKINNLKESFYTYIKVVKEPSRTSITEIVKDFLKKRISCRSLRSELQLWEIESLKVKNGQQSFLFNHLGFLSQRFIVKLNSSSIMSISKELNNSKISKMFHNMDACTAFSFVFGSETSPKFAGLKTIAHETQKTNSVLHNLLDVVEEVELARMELRNLTHSRFSQLSAGKLDLQLCFSDFKSRVNLSIDVTCLNRGVYPSHALPYEVQGRAAGKEESFQILLSNIKTGLRGLRCGYMRIINICRCVSKMMRVEYDMT</sequence>
<reference evidence="3" key="1">
    <citation type="submission" date="2022-04" db="EMBL/GenBank/DDBJ databases">
        <title>Carnegiea gigantea Genome sequencing and assembly v2.</title>
        <authorList>
            <person name="Copetti D."/>
            <person name="Sanderson M.J."/>
            <person name="Burquez A."/>
            <person name="Wojciechowski M.F."/>
        </authorList>
    </citation>
    <scope>NUCLEOTIDE SEQUENCE</scope>
    <source>
        <strain evidence="3">SGP5-SGP5p</strain>
        <tissue evidence="3">Aerial part</tissue>
    </source>
</reference>
<dbReference type="EMBL" id="JAKOGI010000555">
    <property type="protein sequence ID" value="KAJ8433189.1"/>
    <property type="molecule type" value="Genomic_DNA"/>
</dbReference>
<keyword evidence="1" id="KW-0175">Coiled coil</keyword>
<feature type="compositionally biased region" description="Low complexity" evidence="2">
    <location>
        <begin position="87"/>
        <end position="99"/>
    </location>
</feature>
<evidence type="ECO:0000256" key="1">
    <source>
        <dbReference type="SAM" id="Coils"/>
    </source>
</evidence>
<feature type="compositionally biased region" description="Basic and acidic residues" evidence="2">
    <location>
        <begin position="570"/>
        <end position="586"/>
    </location>
</feature>
<keyword evidence="4" id="KW-1185">Reference proteome</keyword>
<name>A0A9Q1JY18_9CARY</name>
<dbReference type="PANTHER" id="PTHR35707:SF1">
    <property type="entry name" value="SPC7 KINETOCHORE PROTEIN DOMAIN-CONTAINING PROTEIN"/>
    <property type="match status" value="1"/>
</dbReference>
<evidence type="ECO:0000313" key="3">
    <source>
        <dbReference type="EMBL" id="KAJ8433189.1"/>
    </source>
</evidence>
<gene>
    <name evidence="3" type="ORF">Cgig2_025580</name>
</gene>
<feature type="compositionally biased region" description="Basic and acidic residues" evidence="2">
    <location>
        <begin position="63"/>
        <end position="72"/>
    </location>
</feature>
<dbReference type="OrthoDB" id="1929367at2759"/>
<proteinExistence type="predicted"/>
<comment type="caution">
    <text evidence="3">The sequence shown here is derived from an EMBL/GenBank/DDBJ whole genome shotgun (WGS) entry which is preliminary data.</text>
</comment>
<feature type="coiled-coil region" evidence="1">
    <location>
        <begin position="973"/>
        <end position="1000"/>
    </location>
</feature>
<evidence type="ECO:0000256" key="2">
    <source>
        <dbReference type="SAM" id="MobiDB-lite"/>
    </source>
</evidence>